<dbReference type="GO" id="GO:0005829">
    <property type="term" value="C:cytosol"/>
    <property type="evidence" value="ECO:0007669"/>
    <property type="project" value="TreeGrafter"/>
</dbReference>
<evidence type="ECO:0000256" key="4">
    <source>
        <dbReference type="ARBA" id="ARBA00022833"/>
    </source>
</evidence>
<gene>
    <name evidence="10" type="ORF">K505DRAFT_308307</name>
</gene>
<dbReference type="InterPro" id="IPR032465">
    <property type="entry name" value="ACMSD"/>
</dbReference>
<dbReference type="Proteomes" id="UP000799757">
    <property type="component" value="Unassembled WGS sequence"/>
</dbReference>
<comment type="similarity">
    <text evidence="1">Belongs to the metallo-dependent hydrolases superfamily. ACMSD family.</text>
</comment>
<evidence type="ECO:0000256" key="8">
    <source>
        <dbReference type="RuleBase" id="RU366045"/>
    </source>
</evidence>
<dbReference type="EC" id="4.1.1.52" evidence="7"/>
<keyword evidence="11" id="KW-1185">Reference proteome</keyword>
<keyword evidence="5 8" id="KW-0456">Lyase</keyword>
<dbReference type="GO" id="GO:0019748">
    <property type="term" value="P:secondary metabolic process"/>
    <property type="evidence" value="ECO:0007669"/>
    <property type="project" value="TreeGrafter"/>
</dbReference>
<evidence type="ECO:0000313" key="11">
    <source>
        <dbReference type="Proteomes" id="UP000799757"/>
    </source>
</evidence>
<reference evidence="10" key="1">
    <citation type="journal article" date="2020" name="Stud. Mycol.">
        <title>101 Dothideomycetes genomes: a test case for predicting lifestyles and emergence of pathogens.</title>
        <authorList>
            <person name="Haridas S."/>
            <person name="Albert R."/>
            <person name="Binder M."/>
            <person name="Bloem J."/>
            <person name="Labutti K."/>
            <person name="Salamov A."/>
            <person name="Andreopoulos B."/>
            <person name="Baker S."/>
            <person name="Barry K."/>
            <person name="Bills G."/>
            <person name="Bluhm B."/>
            <person name="Cannon C."/>
            <person name="Castanera R."/>
            <person name="Culley D."/>
            <person name="Daum C."/>
            <person name="Ezra D."/>
            <person name="Gonzalez J."/>
            <person name="Henrissat B."/>
            <person name="Kuo A."/>
            <person name="Liang C."/>
            <person name="Lipzen A."/>
            <person name="Lutzoni F."/>
            <person name="Magnuson J."/>
            <person name="Mondo S."/>
            <person name="Nolan M."/>
            <person name="Ohm R."/>
            <person name="Pangilinan J."/>
            <person name="Park H.-J."/>
            <person name="Ramirez L."/>
            <person name="Alfaro M."/>
            <person name="Sun H."/>
            <person name="Tritt A."/>
            <person name="Yoshinaga Y."/>
            <person name="Zwiers L.-H."/>
            <person name="Turgeon B."/>
            <person name="Goodwin S."/>
            <person name="Spatafora J."/>
            <person name="Crous P."/>
            <person name="Grigoriev I."/>
        </authorList>
    </citation>
    <scope>NUCLEOTIDE SEQUENCE</scope>
    <source>
        <strain evidence="10">CBS 109.77</strain>
    </source>
</reference>
<dbReference type="GO" id="GO:0046872">
    <property type="term" value="F:metal ion binding"/>
    <property type="evidence" value="ECO:0007669"/>
    <property type="project" value="UniProtKB-KW"/>
</dbReference>
<dbReference type="EMBL" id="MU001987">
    <property type="protein sequence ID" value="KAF2792081.1"/>
    <property type="molecule type" value="Genomic_DNA"/>
</dbReference>
<dbReference type="PANTHER" id="PTHR21240:SF29">
    <property type="entry name" value="AMIDOHYDROLASE-RELATED DOMAIN-CONTAINING PROTEIN"/>
    <property type="match status" value="1"/>
</dbReference>
<keyword evidence="2" id="KW-0479">Metal-binding</keyword>
<evidence type="ECO:0000256" key="6">
    <source>
        <dbReference type="ARBA" id="ARBA00036832"/>
    </source>
</evidence>
<name>A0A6A6X750_9PLEO</name>
<dbReference type="GO" id="GO:0016787">
    <property type="term" value="F:hydrolase activity"/>
    <property type="evidence" value="ECO:0007669"/>
    <property type="project" value="UniProtKB-KW"/>
</dbReference>
<evidence type="ECO:0000256" key="7">
    <source>
        <dbReference type="ARBA" id="ARBA00038889"/>
    </source>
</evidence>
<dbReference type="Pfam" id="PF04909">
    <property type="entry name" value="Amidohydro_2"/>
    <property type="match status" value="1"/>
</dbReference>
<keyword evidence="10" id="KW-0378">Hydrolase</keyword>
<evidence type="ECO:0000256" key="3">
    <source>
        <dbReference type="ARBA" id="ARBA00022793"/>
    </source>
</evidence>
<sequence length="320" mass="35732">MADTPLKIDTHQHIFPPHIKRLIEGTALAQGFQGPEWSPEATLDFMSRNHIGTSILSCAIPLTVFNKSAEETAALAREINTYMATFRNEHASKIGFFAVLPSLEDISTCIEEIRYAMQTLGADGISLFTSYNDKYLGHPDFELIWAEMDVLNAVVFVHPTMEGMEKSIKEPFLIPRALIDWPHETTRTAIHLVMTNTLRKYPGCKIILSHGGGTLPFIAARTSQIPIQAKLSGKAPEQFMEDIRSFWFDTALMGDDVAPLKLLLEFAPKGRVLYGSDYPFVREAAVVSKIETMDGIVDGERELALVTREAALELFPRFSD</sequence>
<organism evidence="10 11">
    <name type="scientific">Melanomma pulvis-pyrius CBS 109.77</name>
    <dbReference type="NCBI Taxonomy" id="1314802"/>
    <lineage>
        <taxon>Eukaryota</taxon>
        <taxon>Fungi</taxon>
        <taxon>Dikarya</taxon>
        <taxon>Ascomycota</taxon>
        <taxon>Pezizomycotina</taxon>
        <taxon>Dothideomycetes</taxon>
        <taxon>Pleosporomycetidae</taxon>
        <taxon>Pleosporales</taxon>
        <taxon>Melanommataceae</taxon>
        <taxon>Melanomma</taxon>
    </lineage>
</organism>
<evidence type="ECO:0000256" key="2">
    <source>
        <dbReference type="ARBA" id="ARBA00022723"/>
    </source>
</evidence>
<feature type="domain" description="Amidohydrolase-related" evidence="9">
    <location>
        <begin position="8"/>
        <end position="316"/>
    </location>
</feature>
<proteinExistence type="inferred from homology"/>
<dbReference type="SUPFAM" id="SSF51556">
    <property type="entry name" value="Metallo-dependent hydrolases"/>
    <property type="match status" value="1"/>
</dbReference>
<evidence type="ECO:0000313" key="10">
    <source>
        <dbReference type="EMBL" id="KAF2792081.1"/>
    </source>
</evidence>
<keyword evidence="4" id="KW-0862">Zinc</keyword>
<dbReference type="Gene3D" id="3.20.20.140">
    <property type="entry name" value="Metal-dependent hydrolases"/>
    <property type="match status" value="1"/>
</dbReference>
<dbReference type="GO" id="GO:0047596">
    <property type="term" value="F:6-methylsalicylate decarboxylase activity"/>
    <property type="evidence" value="ECO:0007669"/>
    <property type="project" value="UniProtKB-EC"/>
</dbReference>
<evidence type="ECO:0000256" key="1">
    <source>
        <dbReference type="ARBA" id="ARBA00005871"/>
    </source>
</evidence>
<dbReference type="AlphaFoldDB" id="A0A6A6X750"/>
<dbReference type="OrthoDB" id="2832284at2759"/>
<evidence type="ECO:0000259" key="9">
    <source>
        <dbReference type="Pfam" id="PF04909"/>
    </source>
</evidence>
<dbReference type="PANTHER" id="PTHR21240">
    <property type="entry name" value="2-AMINO-3-CARBOXYLMUCONATE-6-SEMIALDEHYDE DECARBOXYLASE"/>
    <property type="match status" value="1"/>
</dbReference>
<dbReference type="InterPro" id="IPR006680">
    <property type="entry name" value="Amidohydro-rel"/>
</dbReference>
<accession>A0A6A6X750</accession>
<dbReference type="InterPro" id="IPR032466">
    <property type="entry name" value="Metal_Hydrolase"/>
</dbReference>
<protein>
    <recommendedName>
        <fullName evidence="7">6-methylsalicylate decarboxylase</fullName>
        <ecNumber evidence="7">4.1.1.52</ecNumber>
    </recommendedName>
</protein>
<comment type="catalytic activity">
    <reaction evidence="6">
        <text>6-methylsalicylate + H(+) = 3-methylphenol + CO2</text>
        <dbReference type="Rhea" id="RHEA:23112"/>
        <dbReference type="ChEBI" id="CHEBI:15378"/>
        <dbReference type="ChEBI" id="CHEBI:16526"/>
        <dbReference type="ChEBI" id="CHEBI:17231"/>
        <dbReference type="ChEBI" id="CHEBI:36658"/>
        <dbReference type="EC" id="4.1.1.52"/>
    </reaction>
    <physiologicalReaction direction="left-to-right" evidence="6">
        <dbReference type="Rhea" id="RHEA:23113"/>
    </physiologicalReaction>
</comment>
<evidence type="ECO:0000256" key="5">
    <source>
        <dbReference type="ARBA" id="ARBA00023239"/>
    </source>
</evidence>
<keyword evidence="3 8" id="KW-0210">Decarboxylase</keyword>